<name>A0A5P8W0I1_9NOSO</name>
<sequence length="51" mass="5866">MFPKQDDQDGGQANRQLPTLWTTELPAKLRSLNFANQPETTFCFTFGKFMP</sequence>
<dbReference type="Proteomes" id="UP000326678">
    <property type="component" value="Chromosome Gxm1"/>
</dbReference>
<accession>A0A5P8W0I1</accession>
<keyword evidence="2" id="KW-1185">Reference proteome</keyword>
<organism evidence="1 2">
    <name type="scientific">Nostoc sphaeroides CCNUC1</name>
    <dbReference type="NCBI Taxonomy" id="2653204"/>
    <lineage>
        <taxon>Bacteria</taxon>
        <taxon>Bacillati</taxon>
        <taxon>Cyanobacteriota</taxon>
        <taxon>Cyanophyceae</taxon>
        <taxon>Nostocales</taxon>
        <taxon>Nostocaceae</taxon>
        <taxon>Nostoc</taxon>
    </lineage>
</organism>
<dbReference type="AlphaFoldDB" id="A0A5P8W0I1"/>
<dbReference type="EMBL" id="CP045226">
    <property type="protein sequence ID" value="QFS46111.1"/>
    <property type="molecule type" value="Genomic_DNA"/>
</dbReference>
<gene>
    <name evidence="1" type="ORF">GXM_03591</name>
</gene>
<evidence type="ECO:0000313" key="2">
    <source>
        <dbReference type="Proteomes" id="UP000326678"/>
    </source>
</evidence>
<reference evidence="1 2" key="1">
    <citation type="submission" date="2019-10" db="EMBL/GenBank/DDBJ databases">
        <title>Genomic and transcriptomic insights into the perfect genentic adaptation of a filamentous nitrogen-fixing cyanobacterium to rice fields.</title>
        <authorList>
            <person name="Chen Z."/>
        </authorList>
    </citation>
    <scope>NUCLEOTIDE SEQUENCE [LARGE SCALE GENOMIC DNA]</scope>
    <source>
        <strain evidence="1">CCNUC1</strain>
    </source>
</reference>
<proteinExistence type="predicted"/>
<dbReference type="KEGG" id="nsh:GXM_03591"/>
<evidence type="ECO:0000313" key="1">
    <source>
        <dbReference type="EMBL" id="QFS46111.1"/>
    </source>
</evidence>
<protein>
    <submittedName>
        <fullName evidence="1">Uncharacterized protein</fullName>
    </submittedName>
</protein>